<evidence type="ECO:0000313" key="3">
    <source>
        <dbReference type="EMBL" id="KAF1942409.1"/>
    </source>
</evidence>
<feature type="compositionally biased region" description="Basic residues" evidence="1">
    <location>
        <begin position="353"/>
        <end position="364"/>
    </location>
</feature>
<feature type="compositionally biased region" description="Basic and acidic residues" evidence="1">
    <location>
        <begin position="463"/>
        <end position="492"/>
    </location>
</feature>
<feature type="compositionally biased region" description="Basic and acidic residues" evidence="1">
    <location>
        <begin position="381"/>
        <end position="397"/>
    </location>
</feature>
<feature type="region of interest" description="Disordered" evidence="1">
    <location>
        <begin position="435"/>
        <end position="609"/>
    </location>
</feature>
<evidence type="ECO:0000313" key="4">
    <source>
        <dbReference type="Proteomes" id="UP000800038"/>
    </source>
</evidence>
<dbReference type="Pfam" id="PF24355">
    <property type="entry name" value="DUF7514"/>
    <property type="match status" value="1"/>
</dbReference>
<feature type="region of interest" description="Disordered" evidence="1">
    <location>
        <begin position="1"/>
        <end position="20"/>
    </location>
</feature>
<dbReference type="Proteomes" id="UP000800038">
    <property type="component" value="Unassembled WGS sequence"/>
</dbReference>
<accession>A0A6A5SS59</accession>
<dbReference type="EMBL" id="ML976035">
    <property type="protein sequence ID" value="KAF1942409.1"/>
    <property type="molecule type" value="Genomic_DNA"/>
</dbReference>
<keyword evidence="4" id="KW-1185">Reference proteome</keyword>
<gene>
    <name evidence="3" type="ORF">EJ02DRAFT_345612</name>
</gene>
<reference evidence="3" key="1">
    <citation type="journal article" date="2020" name="Stud. Mycol.">
        <title>101 Dothideomycetes genomes: a test case for predicting lifestyles and emergence of pathogens.</title>
        <authorList>
            <person name="Haridas S."/>
            <person name="Albert R."/>
            <person name="Binder M."/>
            <person name="Bloem J."/>
            <person name="Labutti K."/>
            <person name="Salamov A."/>
            <person name="Andreopoulos B."/>
            <person name="Baker S."/>
            <person name="Barry K."/>
            <person name="Bills G."/>
            <person name="Bluhm B."/>
            <person name="Cannon C."/>
            <person name="Castanera R."/>
            <person name="Culley D."/>
            <person name="Daum C."/>
            <person name="Ezra D."/>
            <person name="Gonzalez J."/>
            <person name="Henrissat B."/>
            <person name="Kuo A."/>
            <person name="Liang C."/>
            <person name="Lipzen A."/>
            <person name="Lutzoni F."/>
            <person name="Magnuson J."/>
            <person name="Mondo S."/>
            <person name="Nolan M."/>
            <person name="Ohm R."/>
            <person name="Pangilinan J."/>
            <person name="Park H.-J."/>
            <person name="Ramirez L."/>
            <person name="Alfaro M."/>
            <person name="Sun H."/>
            <person name="Tritt A."/>
            <person name="Yoshinaga Y."/>
            <person name="Zwiers L.-H."/>
            <person name="Turgeon B."/>
            <person name="Goodwin S."/>
            <person name="Spatafora J."/>
            <person name="Crous P."/>
            <person name="Grigoriev I."/>
        </authorList>
    </citation>
    <scope>NUCLEOTIDE SEQUENCE</scope>
    <source>
        <strain evidence="3">CBS 161.51</strain>
    </source>
</reference>
<feature type="domain" description="DUF7514" evidence="2">
    <location>
        <begin position="35"/>
        <end position="195"/>
    </location>
</feature>
<organism evidence="3 4">
    <name type="scientific">Clathrospora elynae</name>
    <dbReference type="NCBI Taxonomy" id="706981"/>
    <lineage>
        <taxon>Eukaryota</taxon>
        <taxon>Fungi</taxon>
        <taxon>Dikarya</taxon>
        <taxon>Ascomycota</taxon>
        <taxon>Pezizomycotina</taxon>
        <taxon>Dothideomycetes</taxon>
        <taxon>Pleosporomycetidae</taxon>
        <taxon>Pleosporales</taxon>
        <taxon>Diademaceae</taxon>
        <taxon>Clathrospora</taxon>
    </lineage>
</organism>
<feature type="compositionally biased region" description="Basic and acidic residues" evidence="1">
    <location>
        <begin position="509"/>
        <end position="582"/>
    </location>
</feature>
<feature type="compositionally biased region" description="Polar residues" evidence="1">
    <location>
        <begin position="398"/>
        <end position="415"/>
    </location>
</feature>
<feature type="region of interest" description="Disordered" evidence="1">
    <location>
        <begin position="203"/>
        <end position="233"/>
    </location>
</feature>
<feature type="region of interest" description="Disordered" evidence="1">
    <location>
        <begin position="256"/>
        <end position="415"/>
    </location>
</feature>
<dbReference type="AlphaFoldDB" id="A0A6A5SS59"/>
<proteinExistence type="predicted"/>
<evidence type="ECO:0000256" key="1">
    <source>
        <dbReference type="SAM" id="MobiDB-lite"/>
    </source>
</evidence>
<sequence length="609" mass="69831">MMGSEPKDGQEQQDEHAAHLAHADAAQREAYDYWGYLFKKDKCGTALLDRLLKGIAVVISKKFEPSDSPDITPSQIAAWYRSVGGDYDVLFKDTAPSSIAFIYRSLGAFHSLQPAPSDDGYASPTIPALTKQGFVTWQTIQLLLGPEEHVPFLQRAVEQDDVVDPETGNVFPKILPKMCFPDKPDDAMETWYQGVAARLKREADDEANGVCGADESGPRASTDADGSSADEKHGAYKYFEDPLYRNGRPRPTFMRHVSKQSTRPVEEHARAVTSRMRHMLNPLNPFAGRKKSIPGRYESDSYSDEDATPIAPTPSPGPRYASQKRPHAPRRDELLPTTDSDSDSDSDPDQPPSRRRTSPLRSRKSHEPPIAQPEYFPAYQEARRYENQHDPNVRIEGRSSSATSPQTMYRPTNSPLFATQVAQLQAQKYYDRRPMMPPGMNYRPAPHGVRWGLPSVAPVSPPRDVDQPYARDRDRDRDRDRERDHHRDRDRYPYAMGSSSSARSRRRRSTEDVEYPRERERDYARTRSHDRVKDEWDDRDGSRSRDRDRDRDRKAGWHDHDRDRDRDRDRSRDDSRERDRHRDPRLHRYVSGVQDGVSGRKYPVVSGPY</sequence>
<dbReference type="InterPro" id="IPR055936">
    <property type="entry name" value="DUF7514"/>
</dbReference>
<dbReference type="OrthoDB" id="5420895at2759"/>
<dbReference type="PANTHER" id="PTHR39611:SF2">
    <property type="entry name" value="HYDROXYPROLINE-RICH GLYCOPROTEIN DZ-HRGP"/>
    <property type="match status" value="1"/>
</dbReference>
<protein>
    <recommendedName>
        <fullName evidence="2">DUF7514 domain-containing protein</fullName>
    </recommendedName>
</protein>
<evidence type="ECO:0000259" key="2">
    <source>
        <dbReference type="Pfam" id="PF24355"/>
    </source>
</evidence>
<name>A0A6A5SS59_9PLEO</name>
<dbReference type="PANTHER" id="PTHR39611">
    <property type="entry name" value="HYDROXYPROLINE-RICH GLYCOPROTEIN DZ-HRGP-RELATED"/>
    <property type="match status" value="1"/>
</dbReference>